<protein>
    <submittedName>
        <fullName evidence="5">ABC transporter ATP-binding protein</fullName>
    </submittedName>
</protein>
<dbReference type="InterPro" id="IPR003593">
    <property type="entry name" value="AAA+_ATPase"/>
</dbReference>
<gene>
    <name evidence="5" type="ORF">H8Z83_04035</name>
</gene>
<dbReference type="EMBL" id="JACOQI010000002">
    <property type="protein sequence ID" value="MBC5769490.1"/>
    <property type="molecule type" value="Genomic_DNA"/>
</dbReference>
<dbReference type="InterPro" id="IPR017871">
    <property type="entry name" value="ABC_transporter-like_CS"/>
</dbReference>
<dbReference type="Proteomes" id="UP000620327">
    <property type="component" value="Unassembled WGS sequence"/>
</dbReference>
<organism evidence="5 6">
    <name type="scientific">Dysosmobacter segnis</name>
    <dbReference type="NCBI Taxonomy" id="2763042"/>
    <lineage>
        <taxon>Bacteria</taxon>
        <taxon>Bacillati</taxon>
        <taxon>Bacillota</taxon>
        <taxon>Clostridia</taxon>
        <taxon>Eubacteriales</taxon>
        <taxon>Oscillospiraceae</taxon>
        <taxon>Dysosmobacter</taxon>
    </lineage>
</organism>
<dbReference type="Gene3D" id="3.40.50.300">
    <property type="entry name" value="P-loop containing nucleotide triphosphate hydrolases"/>
    <property type="match status" value="1"/>
</dbReference>
<evidence type="ECO:0000256" key="3">
    <source>
        <dbReference type="ARBA" id="ARBA00022840"/>
    </source>
</evidence>
<accession>A0A923S6C2</accession>
<dbReference type="InterPro" id="IPR050093">
    <property type="entry name" value="ABC_SmlMolc_Importer"/>
</dbReference>
<evidence type="ECO:0000313" key="6">
    <source>
        <dbReference type="Proteomes" id="UP000620327"/>
    </source>
</evidence>
<comment type="caution">
    <text evidence="5">The sequence shown here is derived from an EMBL/GenBank/DDBJ whole genome shotgun (WGS) entry which is preliminary data.</text>
</comment>
<sequence length="213" mass="24010">MIKLNDLAIGYSGEAILEHIDQEFDDGLIYGILAKSGAGKTTLLKTIAGLLRPVHGKVIIDGTTYRNADKNPVYMMHQRYSNFGWLSCTENVLIAQRDKKLRNRNDAIKVLAAVGLEQYADKWPSQLSGGMQQRLALARTLYVKPRYLLMDEPLSALDDKTRSKMQRLILDIHAETGNTIIMVTHSQDEAFKMCDKIIKFETRGAVTNHGRFI</sequence>
<dbReference type="PANTHER" id="PTHR42781">
    <property type="entry name" value="SPERMIDINE/PUTRESCINE IMPORT ATP-BINDING PROTEIN POTA"/>
    <property type="match status" value="1"/>
</dbReference>
<dbReference type="GO" id="GO:0016887">
    <property type="term" value="F:ATP hydrolysis activity"/>
    <property type="evidence" value="ECO:0007669"/>
    <property type="project" value="InterPro"/>
</dbReference>
<evidence type="ECO:0000256" key="1">
    <source>
        <dbReference type="ARBA" id="ARBA00022448"/>
    </source>
</evidence>
<dbReference type="PROSITE" id="PS00211">
    <property type="entry name" value="ABC_TRANSPORTER_1"/>
    <property type="match status" value="1"/>
</dbReference>
<dbReference type="Pfam" id="PF00005">
    <property type="entry name" value="ABC_tran"/>
    <property type="match status" value="1"/>
</dbReference>
<proteinExistence type="predicted"/>
<dbReference type="SMART" id="SM00382">
    <property type="entry name" value="AAA"/>
    <property type="match status" value="1"/>
</dbReference>
<reference evidence="5" key="1">
    <citation type="submission" date="2020-08" db="EMBL/GenBank/DDBJ databases">
        <title>Genome public.</title>
        <authorList>
            <person name="Liu C."/>
            <person name="Sun Q."/>
        </authorList>
    </citation>
    <scope>NUCLEOTIDE SEQUENCE</scope>
    <source>
        <strain evidence="5">BX15</strain>
    </source>
</reference>
<dbReference type="InterPro" id="IPR027417">
    <property type="entry name" value="P-loop_NTPase"/>
</dbReference>
<evidence type="ECO:0000313" key="5">
    <source>
        <dbReference type="EMBL" id="MBC5769490.1"/>
    </source>
</evidence>
<dbReference type="SUPFAM" id="SSF52540">
    <property type="entry name" value="P-loop containing nucleoside triphosphate hydrolases"/>
    <property type="match status" value="1"/>
</dbReference>
<evidence type="ECO:0000256" key="2">
    <source>
        <dbReference type="ARBA" id="ARBA00022741"/>
    </source>
</evidence>
<dbReference type="RefSeq" id="WP_187013835.1">
    <property type="nucleotide sequence ID" value="NZ_JACOQI010000002.1"/>
</dbReference>
<name>A0A923S6C2_9FIRM</name>
<keyword evidence="2" id="KW-0547">Nucleotide-binding</keyword>
<keyword evidence="1" id="KW-0813">Transport</keyword>
<keyword evidence="6" id="KW-1185">Reference proteome</keyword>
<dbReference type="GO" id="GO:0005524">
    <property type="term" value="F:ATP binding"/>
    <property type="evidence" value="ECO:0007669"/>
    <property type="project" value="UniProtKB-KW"/>
</dbReference>
<evidence type="ECO:0000259" key="4">
    <source>
        <dbReference type="PROSITE" id="PS50893"/>
    </source>
</evidence>
<dbReference type="AlphaFoldDB" id="A0A923S6C2"/>
<keyword evidence="3 5" id="KW-0067">ATP-binding</keyword>
<dbReference type="PROSITE" id="PS50893">
    <property type="entry name" value="ABC_TRANSPORTER_2"/>
    <property type="match status" value="1"/>
</dbReference>
<dbReference type="InterPro" id="IPR003439">
    <property type="entry name" value="ABC_transporter-like_ATP-bd"/>
</dbReference>
<feature type="domain" description="ABC transporter" evidence="4">
    <location>
        <begin position="2"/>
        <end position="213"/>
    </location>
</feature>
<dbReference type="PANTHER" id="PTHR42781:SF4">
    <property type="entry name" value="SPERMIDINE_PUTRESCINE IMPORT ATP-BINDING PROTEIN POTA"/>
    <property type="match status" value="1"/>
</dbReference>